<feature type="compositionally biased region" description="Polar residues" evidence="1">
    <location>
        <begin position="9"/>
        <end position="39"/>
    </location>
</feature>
<comment type="caution">
    <text evidence="2">The sequence shown here is derived from an EMBL/GenBank/DDBJ whole genome shotgun (WGS) entry which is preliminary data.</text>
</comment>
<evidence type="ECO:0000256" key="1">
    <source>
        <dbReference type="SAM" id="MobiDB-lite"/>
    </source>
</evidence>
<protein>
    <submittedName>
        <fullName evidence="2">Uncharacterized protein</fullName>
    </submittedName>
</protein>
<name>A0AAD9WQQ7_9ROSI</name>
<proteinExistence type="predicted"/>
<dbReference type="Proteomes" id="UP001280121">
    <property type="component" value="Unassembled WGS sequence"/>
</dbReference>
<keyword evidence="3" id="KW-1185">Reference proteome</keyword>
<organism evidence="2 3">
    <name type="scientific">Dipteronia dyeriana</name>
    <dbReference type="NCBI Taxonomy" id="168575"/>
    <lineage>
        <taxon>Eukaryota</taxon>
        <taxon>Viridiplantae</taxon>
        <taxon>Streptophyta</taxon>
        <taxon>Embryophyta</taxon>
        <taxon>Tracheophyta</taxon>
        <taxon>Spermatophyta</taxon>
        <taxon>Magnoliopsida</taxon>
        <taxon>eudicotyledons</taxon>
        <taxon>Gunneridae</taxon>
        <taxon>Pentapetalae</taxon>
        <taxon>rosids</taxon>
        <taxon>malvids</taxon>
        <taxon>Sapindales</taxon>
        <taxon>Sapindaceae</taxon>
        <taxon>Hippocastanoideae</taxon>
        <taxon>Acereae</taxon>
        <taxon>Dipteronia</taxon>
    </lineage>
</organism>
<gene>
    <name evidence="2" type="ORF">Ddye_028024</name>
</gene>
<accession>A0AAD9WQQ7</accession>
<sequence>MAPKFGLDNGSSSNFDYTCTSNHEANSSGPPEATTTMPGQVNHGAGSQPEQEGCRVNVSEHPTDHTRIGSELSGSAARSGSGAEDRRVQAETNNECH</sequence>
<evidence type="ECO:0000313" key="3">
    <source>
        <dbReference type="Proteomes" id="UP001280121"/>
    </source>
</evidence>
<feature type="compositionally biased region" description="Low complexity" evidence="1">
    <location>
        <begin position="69"/>
        <end position="82"/>
    </location>
</feature>
<evidence type="ECO:0000313" key="2">
    <source>
        <dbReference type="EMBL" id="KAK2640229.1"/>
    </source>
</evidence>
<dbReference type="AlphaFoldDB" id="A0AAD9WQQ7"/>
<feature type="region of interest" description="Disordered" evidence="1">
    <location>
        <begin position="1"/>
        <end position="97"/>
    </location>
</feature>
<reference evidence="2" key="1">
    <citation type="journal article" date="2023" name="Plant J.">
        <title>Genome sequences and population genomics provide insights into the demographic history, inbreeding, and mutation load of two 'living fossil' tree species of Dipteronia.</title>
        <authorList>
            <person name="Feng Y."/>
            <person name="Comes H.P."/>
            <person name="Chen J."/>
            <person name="Zhu S."/>
            <person name="Lu R."/>
            <person name="Zhang X."/>
            <person name="Li P."/>
            <person name="Qiu J."/>
            <person name="Olsen K.M."/>
            <person name="Qiu Y."/>
        </authorList>
    </citation>
    <scope>NUCLEOTIDE SEQUENCE</scope>
    <source>
        <strain evidence="2">KIB01</strain>
    </source>
</reference>
<feature type="compositionally biased region" description="Basic and acidic residues" evidence="1">
    <location>
        <begin position="83"/>
        <end position="97"/>
    </location>
</feature>
<dbReference type="EMBL" id="JANJYI010000008">
    <property type="protein sequence ID" value="KAK2640229.1"/>
    <property type="molecule type" value="Genomic_DNA"/>
</dbReference>